<dbReference type="Gene3D" id="3.40.630.30">
    <property type="match status" value="1"/>
</dbReference>
<evidence type="ECO:0000259" key="3">
    <source>
        <dbReference type="PROSITE" id="PS51186"/>
    </source>
</evidence>
<dbReference type="EMBL" id="PVMZ01000004">
    <property type="protein sequence ID" value="PRX22773.1"/>
    <property type="molecule type" value="Genomic_DNA"/>
</dbReference>
<sequence>MITPLTLDDLDACATLFARTFSEPPWNETWHHTDAHQRLTDMHHTPRSHGARATTPDGTLTGFAIGHLQRYGPDDHFFLQEMCVDPTHQRQRIGTHLLDALAQQLPHIRHWYLLTARDSPAAHFYTAHGFHPAARSTVYGRITDCAIN</sequence>
<dbReference type="RefSeq" id="WP_106317700.1">
    <property type="nucleotide sequence ID" value="NZ_BOMO01000020.1"/>
</dbReference>
<dbReference type="Proteomes" id="UP000239415">
    <property type="component" value="Unassembled WGS sequence"/>
</dbReference>
<keyword evidence="1" id="KW-0808">Transferase</keyword>
<dbReference type="Pfam" id="PF00583">
    <property type="entry name" value="Acetyltransf_1"/>
    <property type="match status" value="1"/>
</dbReference>
<evidence type="ECO:0000313" key="5">
    <source>
        <dbReference type="Proteomes" id="UP000239415"/>
    </source>
</evidence>
<keyword evidence="4" id="KW-0689">Ribosomal protein</keyword>
<evidence type="ECO:0000256" key="2">
    <source>
        <dbReference type="ARBA" id="ARBA00023315"/>
    </source>
</evidence>
<evidence type="ECO:0000313" key="4">
    <source>
        <dbReference type="EMBL" id="PRX22773.1"/>
    </source>
</evidence>
<keyword evidence="2" id="KW-0012">Acyltransferase</keyword>
<dbReference type="InterPro" id="IPR050832">
    <property type="entry name" value="Bact_Acetyltransf"/>
</dbReference>
<dbReference type="InterPro" id="IPR016181">
    <property type="entry name" value="Acyl_CoA_acyltransferase"/>
</dbReference>
<organism evidence="4 5">
    <name type="scientific">Actinoplanes italicus</name>
    <dbReference type="NCBI Taxonomy" id="113567"/>
    <lineage>
        <taxon>Bacteria</taxon>
        <taxon>Bacillati</taxon>
        <taxon>Actinomycetota</taxon>
        <taxon>Actinomycetes</taxon>
        <taxon>Micromonosporales</taxon>
        <taxon>Micromonosporaceae</taxon>
        <taxon>Actinoplanes</taxon>
    </lineage>
</organism>
<protein>
    <submittedName>
        <fullName evidence="4">Ribosomal protein S18 acetylase RimI-like enzyme</fullName>
    </submittedName>
</protein>
<gene>
    <name evidence="4" type="ORF">CLV67_104301</name>
</gene>
<evidence type="ECO:0000256" key="1">
    <source>
        <dbReference type="ARBA" id="ARBA00022679"/>
    </source>
</evidence>
<reference evidence="4 5" key="1">
    <citation type="submission" date="2018-03" db="EMBL/GenBank/DDBJ databases">
        <title>Genomic Encyclopedia of Archaeal and Bacterial Type Strains, Phase II (KMG-II): from individual species to whole genera.</title>
        <authorList>
            <person name="Goeker M."/>
        </authorList>
    </citation>
    <scope>NUCLEOTIDE SEQUENCE [LARGE SCALE GENOMIC DNA]</scope>
    <source>
        <strain evidence="4 5">DSM 43146</strain>
    </source>
</reference>
<dbReference type="CDD" id="cd04301">
    <property type="entry name" value="NAT_SF"/>
    <property type="match status" value="1"/>
</dbReference>
<accession>A0A2T0KH58</accession>
<dbReference type="OrthoDB" id="4536199at2"/>
<dbReference type="PROSITE" id="PS51186">
    <property type="entry name" value="GNAT"/>
    <property type="match status" value="1"/>
</dbReference>
<proteinExistence type="predicted"/>
<dbReference type="GO" id="GO:0016747">
    <property type="term" value="F:acyltransferase activity, transferring groups other than amino-acyl groups"/>
    <property type="evidence" value="ECO:0007669"/>
    <property type="project" value="InterPro"/>
</dbReference>
<name>A0A2T0KH58_9ACTN</name>
<feature type="domain" description="N-acetyltransferase" evidence="3">
    <location>
        <begin position="1"/>
        <end position="148"/>
    </location>
</feature>
<keyword evidence="5" id="KW-1185">Reference proteome</keyword>
<dbReference type="PANTHER" id="PTHR43877">
    <property type="entry name" value="AMINOALKYLPHOSPHONATE N-ACETYLTRANSFERASE-RELATED-RELATED"/>
    <property type="match status" value="1"/>
</dbReference>
<dbReference type="InterPro" id="IPR000182">
    <property type="entry name" value="GNAT_dom"/>
</dbReference>
<dbReference type="SUPFAM" id="SSF55729">
    <property type="entry name" value="Acyl-CoA N-acyltransferases (Nat)"/>
    <property type="match status" value="1"/>
</dbReference>
<dbReference type="GO" id="GO:0005840">
    <property type="term" value="C:ribosome"/>
    <property type="evidence" value="ECO:0007669"/>
    <property type="project" value="UniProtKB-KW"/>
</dbReference>
<comment type="caution">
    <text evidence="4">The sequence shown here is derived from an EMBL/GenBank/DDBJ whole genome shotgun (WGS) entry which is preliminary data.</text>
</comment>
<dbReference type="AlphaFoldDB" id="A0A2T0KH58"/>
<keyword evidence="4" id="KW-0687">Ribonucleoprotein</keyword>